<dbReference type="EMBL" id="CP000272">
    <property type="protein sequence ID" value="ABE36220.1"/>
    <property type="molecule type" value="Genomic_DNA"/>
</dbReference>
<name>Q13I69_PARXL</name>
<dbReference type="PANTHER" id="PTHR42760:SF37">
    <property type="entry name" value="CLAVALDEHYDE DEHYDROGENASE"/>
    <property type="match status" value="1"/>
</dbReference>
<evidence type="ECO:0000313" key="5">
    <source>
        <dbReference type="Proteomes" id="UP000001817"/>
    </source>
</evidence>
<dbReference type="InterPro" id="IPR036291">
    <property type="entry name" value="NAD(P)-bd_dom_sf"/>
</dbReference>
<dbReference type="SUPFAM" id="SSF51735">
    <property type="entry name" value="NAD(P)-binding Rossmann-fold domains"/>
    <property type="match status" value="1"/>
</dbReference>
<dbReference type="eggNOG" id="COG4221">
    <property type="taxonomic scope" value="Bacteria"/>
</dbReference>
<dbReference type="Proteomes" id="UP000001817">
    <property type="component" value="Chromosome 3"/>
</dbReference>
<gene>
    <name evidence="4" type="ORF">Bxe_C0297</name>
</gene>
<protein>
    <submittedName>
        <fullName evidence="4">Short-chain dehydrogenase/reductase</fullName>
    </submittedName>
</protein>
<dbReference type="OrthoDB" id="196630at2"/>
<evidence type="ECO:0000313" key="4">
    <source>
        <dbReference type="EMBL" id="ABE36220.1"/>
    </source>
</evidence>
<keyword evidence="5" id="KW-1185">Reference proteome</keyword>
<keyword evidence="2" id="KW-0560">Oxidoreductase</keyword>
<dbReference type="PANTHER" id="PTHR42760">
    <property type="entry name" value="SHORT-CHAIN DEHYDROGENASES/REDUCTASES FAMILY MEMBER"/>
    <property type="match status" value="1"/>
</dbReference>
<dbReference type="SMR" id="Q13I69"/>
<dbReference type="CDD" id="cd05233">
    <property type="entry name" value="SDR_c"/>
    <property type="match status" value="1"/>
</dbReference>
<dbReference type="RefSeq" id="WP_011493480.1">
    <property type="nucleotide sequence ID" value="NC_007953.1"/>
</dbReference>
<evidence type="ECO:0000256" key="1">
    <source>
        <dbReference type="ARBA" id="ARBA00006484"/>
    </source>
</evidence>
<proteinExistence type="inferred from homology"/>
<dbReference type="InterPro" id="IPR002347">
    <property type="entry name" value="SDR_fam"/>
</dbReference>
<dbReference type="KEGG" id="bxe:Bxe_C0297"/>
<dbReference type="GO" id="GO:0016616">
    <property type="term" value="F:oxidoreductase activity, acting on the CH-OH group of donors, NAD or NADP as acceptor"/>
    <property type="evidence" value="ECO:0007669"/>
    <property type="project" value="TreeGrafter"/>
</dbReference>
<reference evidence="4 5" key="1">
    <citation type="journal article" date="2006" name="Proc. Natl. Acad. Sci. U.S.A.">
        <title>Burkholderia xenovorans LB400 harbors a multi-replicon, 9.73-Mbp genome shaped for versatility.</title>
        <authorList>
            <person name="Chain P.S."/>
            <person name="Denef V.J."/>
            <person name="Konstantinidis K.T."/>
            <person name="Vergez L.M."/>
            <person name="Agullo L."/>
            <person name="Reyes V.L."/>
            <person name="Hauser L."/>
            <person name="Cordova M."/>
            <person name="Gomez L."/>
            <person name="Gonzalez M."/>
            <person name="Land M."/>
            <person name="Lao V."/>
            <person name="Larimer F."/>
            <person name="LiPuma J.J."/>
            <person name="Mahenthiralingam E."/>
            <person name="Malfatti S.A."/>
            <person name="Marx C.J."/>
            <person name="Parnell J.J."/>
            <person name="Ramette A."/>
            <person name="Richardson P."/>
            <person name="Seeger M."/>
            <person name="Smith D."/>
            <person name="Spilker T."/>
            <person name="Sul W.J."/>
            <person name="Tsoi T.V."/>
            <person name="Ulrich L.E."/>
            <person name="Zhulin I.B."/>
            <person name="Tiedje J.M."/>
        </authorList>
    </citation>
    <scope>NUCLEOTIDE SEQUENCE [LARGE SCALE GENOMIC DNA]</scope>
    <source>
        <strain evidence="4 5">LB400</strain>
    </source>
</reference>
<sequence length="256" mass="27745">MNELTDTLIAITGGGSGLGEACAELLAPRVAELALIDRDPDSLASVRARLSGLCEISVHACDIANSDDVSTTFNRIERESRVVSTLINCAGMNVKDRHFGELTPDGWNQVIAVNLSGMYYCCQAVLSGMRRQQRGTIINVSSWAGRHAGFFTGPAYNASKRGVLALTESINLEEGINNVRATAVVPEAMATPMIRKIPNPPSEEAIAKMMRPLDVARMIDLIISLPQEMCVNEVVMSPTWNLSYLGAYETAIDRMV</sequence>
<dbReference type="PRINTS" id="PR00081">
    <property type="entry name" value="GDHRDH"/>
</dbReference>
<dbReference type="AlphaFoldDB" id="Q13I69"/>
<evidence type="ECO:0000256" key="2">
    <source>
        <dbReference type="ARBA" id="ARBA00023002"/>
    </source>
</evidence>
<dbReference type="Gene3D" id="3.40.50.720">
    <property type="entry name" value="NAD(P)-binding Rossmann-like Domain"/>
    <property type="match status" value="1"/>
</dbReference>
<organism evidence="4 5">
    <name type="scientific">Paraburkholderia xenovorans (strain LB400)</name>
    <dbReference type="NCBI Taxonomy" id="266265"/>
    <lineage>
        <taxon>Bacteria</taxon>
        <taxon>Pseudomonadati</taxon>
        <taxon>Pseudomonadota</taxon>
        <taxon>Betaproteobacteria</taxon>
        <taxon>Burkholderiales</taxon>
        <taxon>Burkholderiaceae</taxon>
        <taxon>Paraburkholderia</taxon>
    </lineage>
</organism>
<accession>Q13I69</accession>
<dbReference type="STRING" id="266265.Bxe_C0297"/>
<dbReference type="Pfam" id="PF00106">
    <property type="entry name" value="adh_short"/>
    <property type="match status" value="1"/>
</dbReference>
<dbReference type="PRINTS" id="PR00080">
    <property type="entry name" value="SDRFAMILY"/>
</dbReference>
<evidence type="ECO:0000256" key="3">
    <source>
        <dbReference type="RuleBase" id="RU000363"/>
    </source>
</evidence>
<comment type="similarity">
    <text evidence="1 3">Belongs to the short-chain dehydrogenases/reductases (SDR) family.</text>
</comment>